<keyword evidence="4" id="KW-1185">Reference proteome</keyword>
<dbReference type="EMBL" id="WIXP02000013">
    <property type="protein sequence ID" value="KAF6200615.1"/>
    <property type="molecule type" value="Genomic_DNA"/>
</dbReference>
<accession>A0A8S9WZ37</accession>
<dbReference type="AlphaFoldDB" id="A0A8S9WZ37"/>
<dbReference type="InterPro" id="IPR044445">
    <property type="entry name" value="DHX9_DSRM_1"/>
</dbReference>
<comment type="caution">
    <text evidence="3">The sequence shown here is derived from an EMBL/GenBank/DDBJ whole genome shotgun (WGS) entry which is preliminary data.</text>
</comment>
<evidence type="ECO:0000313" key="4">
    <source>
        <dbReference type="Proteomes" id="UP000466442"/>
    </source>
</evidence>
<dbReference type="PROSITE" id="PS50137">
    <property type="entry name" value="DS_RBD"/>
    <property type="match status" value="1"/>
</dbReference>
<dbReference type="SUPFAM" id="SSF54768">
    <property type="entry name" value="dsRNA-binding domain-like"/>
    <property type="match status" value="2"/>
</dbReference>
<feature type="non-terminal residue" evidence="3">
    <location>
        <position position="1"/>
    </location>
</feature>
<dbReference type="CDD" id="cd19854">
    <property type="entry name" value="DSRM_DHX9_rpt1"/>
    <property type="match status" value="1"/>
</dbReference>
<proteinExistence type="predicted"/>
<dbReference type="OrthoDB" id="5600252at2759"/>
<reference evidence="3" key="1">
    <citation type="journal article" date="2021" name="Mol. Ecol. Resour.">
        <title>Apolygus lucorum genome provides insights into omnivorousness and mesophyll feeding.</title>
        <authorList>
            <person name="Liu Y."/>
            <person name="Liu H."/>
            <person name="Wang H."/>
            <person name="Huang T."/>
            <person name="Liu B."/>
            <person name="Yang B."/>
            <person name="Yin L."/>
            <person name="Li B."/>
            <person name="Zhang Y."/>
            <person name="Zhang S."/>
            <person name="Jiang F."/>
            <person name="Zhang X."/>
            <person name="Ren Y."/>
            <person name="Wang B."/>
            <person name="Wang S."/>
            <person name="Lu Y."/>
            <person name="Wu K."/>
            <person name="Fan W."/>
            <person name="Wang G."/>
        </authorList>
    </citation>
    <scope>NUCLEOTIDE SEQUENCE</scope>
    <source>
        <strain evidence="3">12Hb</strain>
    </source>
</reference>
<sequence>PKHRQRFLCEVRVQGHNYVGAGNSTTKKDAQSNAAKDFVQYLVRQGVVSASDVPSELAASVPTMDGGSGSSGIFRPVFAAGQTPDVMGAAYTAVKREYGRDEGEGGRPHTYLDVLADQKTVEEAEEVDMNAAIHGNWTVENAKSKLHQYLQLNKLNHCDYKYQVVGPDHASCSSGTCSLDSIHRVGDGPFCLAASPSC</sequence>
<name>A0A8S9WZ37_APOLU</name>
<evidence type="ECO:0000313" key="3">
    <source>
        <dbReference type="EMBL" id="KAF6200615.1"/>
    </source>
</evidence>
<dbReference type="GO" id="GO:0010468">
    <property type="term" value="P:regulation of gene expression"/>
    <property type="evidence" value="ECO:0007669"/>
    <property type="project" value="UniProtKB-ARBA"/>
</dbReference>
<gene>
    <name evidence="3" type="ORF">GE061_005058</name>
</gene>
<keyword evidence="1" id="KW-0694">RNA-binding</keyword>
<organism evidence="3 4">
    <name type="scientific">Apolygus lucorum</name>
    <name type="common">Small green plant bug</name>
    <name type="synonym">Lygocoris lucorum</name>
    <dbReference type="NCBI Taxonomy" id="248454"/>
    <lineage>
        <taxon>Eukaryota</taxon>
        <taxon>Metazoa</taxon>
        <taxon>Ecdysozoa</taxon>
        <taxon>Arthropoda</taxon>
        <taxon>Hexapoda</taxon>
        <taxon>Insecta</taxon>
        <taxon>Pterygota</taxon>
        <taxon>Neoptera</taxon>
        <taxon>Paraneoptera</taxon>
        <taxon>Hemiptera</taxon>
        <taxon>Heteroptera</taxon>
        <taxon>Panheteroptera</taxon>
        <taxon>Cimicomorpha</taxon>
        <taxon>Miridae</taxon>
        <taxon>Mirini</taxon>
        <taxon>Apolygus</taxon>
    </lineage>
</organism>
<evidence type="ECO:0000259" key="2">
    <source>
        <dbReference type="PROSITE" id="PS50137"/>
    </source>
</evidence>
<feature type="domain" description="DRBM" evidence="2">
    <location>
        <begin position="1"/>
        <end position="44"/>
    </location>
</feature>
<dbReference type="GO" id="GO:0003725">
    <property type="term" value="F:double-stranded RNA binding"/>
    <property type="evidence" value="ECO:0007669"/>
    <property type="project" value="InterPro"/>
</dbReference>
<dbReference type="Proteomes" id="UP000466442">
    <property type="component" value="Unassembled WGS sequence"/>
</dbReference>
<dbReference type="InterPro" id="IPR014720">
    <property type="entry name" value="dsRBD_dom"/>
</dbReference>
<dbReference type="Pfam" id="PF00035">
    <property type="entry name" value="dsrm"/>
    <property type="match status" value="1"/>
</dbReference>
<evidence type="ECO:0000256" key="1">
    <source>
        <dbReference type="PROSITE-ProRule" id="PRU00266"/>
    </source>
</evidence>
<dbReference type="Gene3D" id="3.30.160.20">
    <property type="match status" value="2"/>
</dbReference>
<protein>
    <recommendedName>
        <fullName evidence="2">DRBM domain-containing protein</fullName>
    </recommendedName>
</protein>